<sequence length="112" mass="13012">MKASILWNKLLNLAKQSDFEIHTVPQNKSIPLWFQVRAQGDSLIIRNASGHSPSVKLSNERKISFKDFEFVHSYYDRWLKGETGIRHEVSRKSQNTAYIFGLIHEASKHKVM</sequence>
<dbReference type="RefSeq" id="WP_090745684.1">
    <property type="nucleotide sequence ID" value="NZ_FOBW01000008.1"/>
</dbReference>
<keyword evidence="2" id="KW-1185">Reference proteome</keyword>
<organism evidence="1 2">
    <name type="scientific">Mesobacillus persicus</name>
    <dbReference type="NCBI Taxonomy" id="930146"/>
    <lineage>
        <taxon>Bacteria</taxon>
        <taxon>Bacillati</taxon>
        <taxon>Bacillota</taxon>
        <taxon>Bacilli</taxon>
        <taxon>Bacillales</taxon>
        <taxon>Bacillaceae</taxon>
        <taxon>Mesobacillus</taxon>
    </lineage>
</organism>
<dbReference type="AlphaFoldDB" id="A0A1H8CZS5"/>
<evidence type="ECO:0000313" key="2">
    <source>
        <dbReference type="Proteomes" id="UP000198553"/>
    </source>
</evidence>
<accession>A0A1H8CZS5</accession>
<reference evidence="2" key="1">
    <citation type="submission" date="2016-10" db="EMBL/GenBank/DDBJ databases">
        <authorList>
            <person name="Varghese N."/>
            <person name="Submissions S."/>
        </authorList>
    </citation>
    <scope>NUCLEOTIDE SEQUENCE [LARGE SCALE GENOMIC DNA]</scope>
    <source>
        <strain evidence="2">B48,IBRC-M 10115,DSM 25386,CECT 8001</strain>
    </source>
</reference>
<protein>
    <submittedName>
        <fullName evidence="1">Uncharacterized protein</fullName>
    </submittedName>
</protein>
<evidence type="ECO:0000313" key="1">
    <source>
        <dbReference type="EMBL" id="SEN00452.1"/>
    </source>
</evidence>
<dbReference type="OrthoDB" id="2679147at2"/>
<dbReference type="Proteomes" id="UP000198553">
    <property type="component" value="Unassembled WGS sequence"/>
</dbReference>
<gene>
    <name evidence="1" type="ORF">SAMN05192533_10815</name>
</gene>
<proteinExistence type="predicted"/>
<dbReference type="STRING" id="930146.SAMN05192533_10815"/>
<name>A0A1H8CZS5_9BACI</name>
<dbReference type="EMBL" id="FOBW01000008">
    <property type="protein sequence ID" value="SEN00452.1"/>
    <property type="molecule type" value="Genomic_DNA"/>
</dbReference>